<evidence type="ECO:0000313" key="7">
    <source>
        <dbReference type="EMBL" id="KAG0145712.1"/>
    </source>
</evidence>
<evidence type="ECO:0000256" key="1">
    <source>
        <dbReference type="ARBA" id="ARBA00009431"/>
    </source>
</evidence>
<dbReference type="SUPFAM" id="SSF53474">
    <property type="entry name" value="alpha/beta-Hydrolases"/>
    <property type="match status" value="1"/>
</dbReference>
<dbReference type="Gene3D" id="3.40.50.1820">
    <property type="entry name" value="alpha/beta hydrolase"/>
    <property type="match status" value="1"/>
</dbReference>
<keyword evidence="6" id="KW-0732">Signal</keyword>
<evidence type="ECO:0000256" key="3">
    <source>
        <dbReference type="ARBA" id="ARBA00022670"/>
    </source>
</evidence>
<keyword evidence="3 6" id="KW-0645">Protease</keyword>
<keyword evidence="4 6" id="KW-0378">Hydrolase</keyword>
<protein>
    <recommendedName>
        <fullName evidence="6">Carboxypeptidase</fullName>
        <ecNumber evidence="6">3.4.16.-</ecNumber>
    </recommendedName>
</protein>
<evidence type="ECO:0000256" key="4">
    <source>
        <dbReference type="ARBA" id="ARBA00022801"/>
    </source>
</evidence>
<keyword evidence="2 6" id="KW-0121">Carboxypeptidase</keyword>
<reference evidence="7" key="1">
    <citation type="submission" date="2013-11" db="EMBL/GenBank/DDBJ databases">
        <title>Genome sequence of the fusiform rust pathogen reveals effectors for host alternation and coevolution with pine.</title>
        <authorList>
            <consortium name="DOE Joint Genome Institute"/>
            <person name="Smith K."/>
            <person name="Pendleton A."/>
            <person name="Kubisiak T."/>
            <person name="Anderson C."/>
            <person name="Salamov A."/>
            <person name="Aerts A."/>
            <person name="Riley R."/>
            <person name="Clum A."/>
            <person name="Lindquist E."/>
            <person name="Ence D."/>
            <person name="Campbell M."/>
            <person name="Kronenberg Z."/>
            <person name="Feau N."/>
            <person name="Dhillon B."/>
            <person name="Hamelin R."/>
            <person name="Burleigh J."/>
            <person name="Smith J."/>
            <person name="Yandell M."/>
            <person name="Nelson C."/>
            <person name="Grigoriev I."/>
            <person name="Davis J."/>
        </authorList>
    </citation>
    <scope>NUCLEOTIDE SEQUENCE</scope>
    <source>
        <strain evidence="7">G11</strain>
    </source>
</reference>
<evidence type="ECO:0000256" key="2">
    <source>
        <dbReference type="ARBA" id="ARBA00022645"/>
    </source>
</evidence>
<evidence type="ECO:0000256" key="5">
    <source>
        <dbReference type="ARBA" id="ARBA00023180"/>
    </source>
</evidence>
<comment type="similarity">
    <text evidence="1 6">Belongs to the peptidase S10 family.</text>
</comment>
<feature type="chain" id="PRO_5040548081" description="Carboxypeptidase" evidence="6">
    <location>
        <begin position="27"/>
        <end position="482"/>
    </location>
</feature>
<dbReference type="PANTHER" id="PTHR11802:SF64">
    <property type="entry name" value="CARBOXYPEPTIDASE"/>
    <property type="match status" value="1"/>
</dbReference>
<dbReference type="GO" id="GO:0000324">
    <property type="term" value="C:fungal-type vacuole"/>
    <property type="evidence" value="ECO:0007669"/>
    <property type="project" value="TreeGrafter"/>
</dbReference>
<feature type="signal peptide" evidence="6">
    <location>
        <begin position="1"/>
        <end position="26"/>
    </location>
</feature>
<dbReference type="AlphaFoldDB" id="A0A9P6NK86"/>
<name>A0A9P6NK86_9BASI</name>
<evidence type="ECO:0000313" key="8">
    <source>
        <dbReference type="Proteomes" id="UP000886653"/>
    </source>
</evidence>
<dbReference type="EC" id="3.4.16.-" evidence="6"/>
<accession>A0A9P6NK86</accession>
<dbReference type="PRINTS" id="PR00724">
    <property type="entry name" value="CRBOXYPTASEC"/>
</dbReference>
<comment type="caution">
    <text evidence="7">The sequence shown here is derived from an EMBL/GenBank/DDBJ whole genome shotgun (WGS) entry which is preliminary data.</text>
</comment>
<dbReference type="GO" id="GO:0006508">
    <property type="term" value="P:proteolysis"/>
    <property type="evidence" value="ECO:0007669"/>
    <property type="project" value="UniProtKB-KW"/>
</dbReference>
<dbReference type="InterPro" id="IPR018202">
    <property type="entry name" value="Ser_caboxypep_ser_AS"/>
</dbReference>
<dbReference type="GO" id="GO:0004185">
    <property type="term" value="F:serine-type carboxypeptidase activity"/>
    <property type="evidence" value="ECO:0007669"/>
    <property type="project" value="UniProtKB-UniRule"/>
</dbReference>
<dbReference type="EMBL" id="MU167272">
    <property type="protein sequence ID" value="KAG0145712.1"/>
    <property type="molecule type" value="Genomic_DNA"/>
</dbReference>
<dbReference type="Gene3D" id="1.10.287.410">
    <property type="match status" value="1"/>
</dbReference>
<dbReference type="InterPro" id="IPR001563">
    <property type="entry name" value="Peptidase_S10"/>
</dbReference>
<keyword evidence="8" id="KW-1185">Reference proteome</keyword>
<dbReference type="PROSITE" id="PS00131">
    <property type="entry name" value="CARBOXYPEPT_SER_SER"/>
    <property type="match status" value="1"/>
</dbReference>
<dbReference type="Pfam" id="PF00450">
    <property type="entry name" value="Peptidase_S10"/>
    <property type="match status" value="1"/>
</dbReference>
<sequence length="482" mass="54395">MILNNSMRWPAWRILYLFFILKIVSSAVIIRDITPSIDHNFKSPNRLETPGAYRFLKNSGVCETTPGVKTYSGYVQIGTNQSTFFWFFEARNNPKTAPFAVWLNGGPGCSSMIGLFQGNGPCTISADGTSSNLNPHSWNEYAHMIYVDQPINTGFSYGTNDVYTTSQAAPQLWKFFQMLFGTQTFNTYKSREFGLWSESYGGHYGPVFAEYFHAQNQLIKADKLQAISIRLTTLGINNGWYDPLVQYASFPDFASAKFNGLFDIVDESIIDLARTALDKKNGCIDQLKKCYKFGEVEDCRSADSFCENEITDPLLGNQNEYFFPNNSTVNFPSLSFLTYLERPEVKGAIGANSKFDVCADGPYQQIKSTGDQARSTIPSLAKVLNQGLRTLIWAGDLDFICNWLGGYRAIEAMTWNHQDEFRQAEWKRLEIRGSTVGLYKNAGPLTYVRVFGAGHVVAAYKPIIALEIFKQFMSRKQIHDIF</sequence>
<dbReference type="InterPro" id="IPR029058">
    <property type="entry name" value="AB_hydrolase_fold"/>
</dbReference>
<keyword evidence="5" id="KW-0325">Glycoprotein</keyword>
<gene>
    <name evidence="7" type="ORF">CROQUDRAFT_45412</name>
</gene>
<dbReference type="Proteomes" id="UP000886653">
    <property type="component" value="Unassembled WGS sequence"/>
</dbReference>
<proteinExistence type="inferred from homology"/>
<dbReference type="PANTHER" id="PTHR11802">
    <property type="entry name" value="SERINE PROTEASE FAMILY S10 SERINE CARBOXYPEPTIDASE"/>
    <property type="match status" value="1"/>
</dbReference>
<organism evidence="7 8">
    <name type="scientific">Cronartium quercuum f. sp. fusiforme G11</name>
    <dbReference type="NCBI Taxonomy" id="708437"/>
    <lineage>
        <taxon>Eukaryota</taxon>
        <taxon>Fungi</taxon>
        <taxon>Dikarya</taxon>
        <taxon>Basidiomycota</taxon>
        <taxon>Pucciniomycotina</taxon>
        <taxon>Pucciniomycetes</taxon>
        <taxon>Pucciniales</taxon>
        <taxon>Coleosporiaceae</taxon>
        <taxon>Cronartium</taxon>
    </lineage>
</organism>
<dbReference type="OrthoDB" id="443318at2759"/>
<evidence type="ECO:0000256" key="6">
    <source>
        <dbReference type="RuleBase" id="RU361156"/>
    </source>
</evidence>